<dbReference type="PANTHER" id="PTHR33048:SF47">
    <property type="entry name" value="INTEGRAL MEMBRANE PROTEIN-RELATED"/>
    <property type="match status" value="1"/>
</dbReference>
<feature type="transmembrane region" description="Helical" evidence="6">
    <location>
        <begin position="85"/>
        <end position="108"/>
    </location>
</feature>
<feature type="domain" description="Rhodopsin" evidence="7">
    <location>
        <begin position="61"/>
        <end position="304"/>
    </location>
</feature>
<keyword evidence="2 6" id="KW-0812">Transmembrane</keyword>
<evidence type="ECO:0000313" key="8">
    <source>
        <dbReference type="EMBL" id="KAF1952998.1"/>
    </source>
</evidence>
<feature type="transmembrane region" description="Helical" evidence="6">
    <location>
        <begin position="280"/>
        <end position="300"/>
    </location>
</feature>
<keyword evidence="3 6" id="KW-1133">Transmembrane helix</keyword>
<dbReference type="GO" id="GO:0016020">
    <property type="term" value="C:membrane"/>
    <property type="evidence" value="ECO:0007669"/>
    <property type="project" value="UniProtKB-SubCell"/>
</dbReference>
<sequence>MELSQQFALMNATAKAAFYRGPAMKAPPGETYNFINPPNKNAESYGIVITGTALSTIAILLRLYSRLFVGKRVGLRIEDYLAVSAWAIFIPWVYYILNLISSAGVFIHQWNVRYVTLMDFLYTTDACSIIYGVVMGLGKTAILLDWLHIFVPHRQKNPMAYTIYIIMGLNAAYYFAGTVVYIIPCIPRRKFWDATVPGHCIKVHAASVASGGINLVSDIVMLAIPQKIIWGLHVTNSRKAGISALFSIGVFACVCAIARLVCSIKLFLNHEDITYVMSPVGLWTLGEMASLFFILGVPCLSRIFKEVKWLQSAVTRIRSWTGKGTQDNPSRGGLPSWYKRAPTRRKRNDMYSDLEEHTLSEVAHPANTIARETVVEVHHSPK</sequence>
<feature type="transmembrane region" description="Helical" evidence="6">
    <location>
        <begin position="203"/>
        <end position="224"/>
    </location>
</feature>
<dbReference type="InterPro" id="IPR049326">
    <property type="entry name" value="Rhodopsin_dom_fungi"/>
</dbReference>
<dbReference type="PANTHER" id="PTHR33048">
    <property type="entry name" value="PTH11-LIKE INTEGRAL MEMBRANE PROTEIN (AFU_ORTHOLOGUE AFUA_5G11245)"/>
    <property type="match status" value="1"/>
</dbReference>
<dbReference type="EMBL" id="ML977006">
    <property type="protein sequence ID" value="KAF1952998.1"/>
    <property type="molecule type" value="Genomic_DNA"/>
</dbReference>
<accession>A0A6A5TKS7</accession>
<name>A0A6A5TKS7_9PLEO</name>
<comment type="subcellular location">
    <subcellularLocation>
        <location evidence="1">Membrane</location>
        <topology evidence="1">Multi-pass membrane protein</topology>
    </subcellularLocation>
</comment>
<evidence type="ECO:0000256" key="6">
    <source>
        <dbReference type="SAM" id="Phobius"/>
    </source>
</evidence>
<evidence type="ECO:0000259" key="7">
    <source>
        <dbReference type="Pfam" id="PF20684"/>
    </source>
</evidence>
<dbReference type="AlphaFoldDB" id="A0A6A5TKS7"/>
<dbReference type="Pfam" id="PF20684">
    <property type="entry name" value="Fung_rhodopsin"/>
    <property type="match status" value="1"/>
</dbReference>
<gene>
    <name evidence="8" type="ORF">CC80DRAFT_537793</name>
</gene>
<proteinExistence type="inferred from homology"/>
<comment type="similarity">
    <text evidence="5">Belongs to the SAT4 family.</text>
</comment>
<evidence type="ECO:0000313" key="9">
    <source>
        <dbReference type="Proteomes" id="UP000800035"/>
    </source>
</evidence>
<dbReference type="InterPro" id="IPR052337">
    <property type="entry name" value="SAT4-like"/>
</dbReference>
<evidence type="ECO:0000256" key="1">
    <source>
        <dbReference type="ARBA" id="ARBA00004141"/>
    </source>
</evidence>
<keyword evidence="9" id="KW-1185">Reference proteome</keyword>
<feature type="transmembrane region" description="Helical" evidence="6">
    <location>
        <begin position="44"/>
        <end position="64"/>
    </location>
</feature>
<organism evidence="8 9">
    <name type="scientific">Byssothecium circinans</name>
    <dbReference type="NCBI Taxonomy" id="147558"/>
    <lineage>
        <taxon>Eukaryota</taxon>
        <taxon>Fungi</taxon>
        <taxon>Dikarya</taxon>
        <taxon>Ascomycota</taxon>
        <taxon>Pezizomycotina</taxon>
        <taxon>Dothideomycetes</taxon>
        <taxon>Pleosporomycetidae</taxon>
        <taxon>Pleosporales</taxon>
        <taxon>Massarineae</taxon>
        <taxon>Massarinaceae</taxon>
        <taxon>Byssothecium</taxon>
    </lineage>
</organism>
<dbReference type="Proteomes" id="UP000800035">
    <property type="component" value="Unassembled WGS sequence"/>
</dbReference>
<evidence type="ECO:0000256" key="5">
    <source>
        <dbReference type="ARBA" id="ARBA00038359"/>
    </source>
</evidence>
<reference evidence="8" key="1">
    <citation type="journal article" date="2020" name="Stud. Mycol.">
        <title>101 Dothideomycetes genomes: a test case for predicting lifestyles and emergence of pathogens.</title>
        <authorList>
            <person name="Haridas S."/>
            <person name="Albert R."/>
            <person name="Binder M."/>
            <person name="Bloem J."/>
            <person name="Labutti K."/>
            <person name="Salamov A."/>
            <person name="Andreopoulos B."/>
            <person name="Baker S."/>
            <person name="Barry K."/>
            <person name="Bills G."/>
            <person name="Bluhm B."/>
            <person name="Cannon C."/>
            <person name="Castanera R."/>
            <person name="Culley D."/>
            <person name="Daum C."/>
            <person name="Ezra D."/>
            <person name="Gonzalez J."/>
            <person name="Henrissat B."/>
            <person name="Kuo A."/>
            <person name="Liang C."/>
            <person name="Lipzen A."/>
            <person name="Lutzoni F."/>
            <person name="Magnuson J."/>
            <person name="Mondo S."/>
            <person name="Nolan M."/>
            <person name="Ohm R."/>
            <person name="Pangilinan J."/>
            <person name="Park H.-J."/>
            <person name="Ramirez L."/>
            <person name="Alfaro M."/>
            <person name="Sun H."/>
            <person name="Tritt A."/>
            <person name="Yoshinaga Y."/>
            <person name="Zwiers L.-H."/>
            <person name="Turgeon B."/>
            <person name="Goodwin S."/>
            <person name="Spatafora J."/>
            <person name="Crous P."/>
            <person name="Grigoriev I."/>
        </authorList>
    </citation>
    <scope>NUCLEOTIDE SEQUENCE</scope>
    <source>
        <strain evidence="8">CBS 675.92</strain>
    </source>
</reference>
<feature type="transmembrane region" description="Helical" evidence="6">
    <location>
        <begin position="245"/>
        <end position="268"/>
    </location>
</feature>
<evidence type="ECO:0000256" key="4">
    <source>
        <dbReference type="ARBA" id="ARBA00023136"/>
    </source>
</evidence>
<keyword evidence="4 6" id="KW-0472">Membrane</keyword>
<evidence type="ECO:0000256" key="2">
    <source>
        <dbReference type="ARBA" id="ARBA00022692"/>
    </source>
</evidence>
<evidence type="ECO:0000256" key="3">
    <source>
        <dbReference type="ARBA" id="ARBA00022989"/>
    </source>
</evidence>
<feature type="transmembrane region" description="Helical" evidence="6">
    <location>
        <begin position="163"/>
        <end position="183"/>
    </location>
</feature>
<protein>
    <recommendedName>
        <fullName evidence="7">Rhodopsin domain-containing protein</fullName>
    </recommendedName>
</protein>
<feature type="transmembrane region" description="Helical" evidence="6">
    <location>
        <begin position="128"/>
        <end position="151"/>
    </location>
</feature>
<dbReference type="OrthoDB" id="4682787at2759"/>